<name>A0A127A5L1_9MICC</name>
<dbReference type="PATRIC" id="fig|37927.3.peg.4237"/>
<protein>
    <recommendedName>
        <fullName evidence="3">LamG-like jellyroll fold domain-containing protein</fullName>
    </recommendedName>
</protein>
<keyword evidence="2" id="KW-1185">Reference proteome</keyword>
<proteinExistence type="predicted"/>
<dbReference type="SUPFAM" id="SSF49899">
    <property type="entry name" value="Concanavalin A-like lectins/glucanases"/>
    <property type="match status" value="1"/>
</dbReference>
<dbReference type="Gene3D" id="2.60.120.200">
    <property type="match status" value="1"/>
</dbReference>
<dbReference type="AlphaFoldDB" id="A0A127A5L1"/>
<dbReference type="Gene3D" id="2.60.40.10">
    <property type="entry name" value="Immunoglobulins"/>
    <property type="match status" value="1"/>
</dbReference>
<dbReference type="KEGG" id="satk:SA2016_4126"/>
<dbReference type="Pfam" id="PF13385">
    <property type="entry name" value="Laminin_G_3"/>
    <property type="match status" value="1"/>
</dbReference>
<dbReference type="GO" id="GO:0005975">
    <property type="term" value="P:carbohydrate metabolic process"/>
    <property type="evidence" value="ECO:0007669"/>
    <property type="project" value="UniProtKB-ARBA"/>
</dbReference>
<accession>A0A127A5L1</accession>
<sequence>MVSFNVARSRPFSALTAVIGTAVLMLGQLGVTGAGAASASSSAAVSSTTASSDAAPEAVALSRAKKSGAAVRVDALTTETRIVDASPDGTLTATVSSVPVRMRSGAGWSDIDLNLADDGTEVRPRMAPLDVRFGRGGDARMSTVGDRKGHSVEQSWPYGKLPAPILSGDQATYPDVLPGVDLVQIAGRDRMGQVFKVKTAAALADPRLKDLRVQLRATGAALEPHGAGGVAARGTDTGTVELSASKGAWWDSAYPDTDAADPGGPGVSHPFDLGLAAHGQGAFSTGIASAVGDPKGLSFPLYIDPDFTNSRRDYLYVDSAFPTTSYWNGQYTDGKVNLGFLPAAWDTTYGVNHSAQGFYQFDSSASLGAVILAARFNVTDVWSSSCTPTMVRAFVTYGVTPSTTWNNRPGKIQQLDAKSFANGNSASCPAATVGFDMMAAKDKLPTTGQWTVGLYADNDNWDQLTWKRFDNGATITVQYGHPPTTPKVTAVSACNTYCTSDTAAGKSGYTRTAGPVFTVSGSDVDVNDGWITAWMSVTKEGESSARWWMAAGQPIWLSPSAGSGSWGYGSTGQGTNQPLPDGHYKFSVTLVDQQGLVSGSTDYWFWVDTAPPPVPQITAPTELSTGTDGSGVVGSTSYKFTITEPAGYAVKGFVYAVTDSKSDPGAPDAAMSCNTAKNAFVMVCPNKNSTTMNVAAIDVSTTLRVWALDAAGNISSCTAAACPTGPNRSAAGSVAFSVGKTATAPTKAMNVTDSTTGAARTGMTVGFDGLSGPCATEPASTDAPEGFSFSGGYSSGTGGAAVNPSQSFTASVWACPSGTGPSTVLAQTDSSGNSQLRLGLAADGHWALTTRAGSGTETTVEGTGTATAGQWAFVNAQYDLINAQMRITVASGNSRDTWVVAAANPPSAPGPGTQVYLGKAAPGSAQSYTGLITRPVLTQAVLTAQQVQDLWTSAVGSTSQVLY</sequence>
<organism evidence="1 2">
    <name type="scientific">Sinomonas atrocyanea</name>
    <dbReference type="NCBI Taxonomy" id="37927"/>
    <lineage>
        <taxon>Bacteria</taxon>
        <taxon>Bacillati</taxon>
        <taxon>Actinomycetota</taxon>
        <taxon>Actinomycetes</taxon>
        <taxon>Micrococcales</taxon>
        <taxon>Micrococcaceae</taxon>
        <taxon>Sinomonas</taxon>
    </lineage>
</organism>
<dbReference type="Proteomes" id="UP000070134">
    <property type="component" value="Plasmid pSA01"/>
</dbReference>
<evidence type="ECO:0000313" key="1">
    <source>
        <dbReference type="EMBL" id="AMM34778.1"/>
    </source>
</evidence>
<keyword evidence="1" id="KW-0614">Plasmid</keyword>
<evidence type="ECO:0008006" key="3">
    <source>
        <dbReference type="Google" id="ProtNLM"/>
    </source>
</evidence>
<geneLocation type="plasmid" evidence="1 2">
    <name>pSA01</name>
</geneLocation>
<reference evidence="1 2" key="1">
    <citation type="submission" date="2016-02" db="EMBL/GenBank/DDBJ databases">
        <title>Complete genome of Sinomonas atrocyanea KCTC 3377.</title>
        <authorList>
            <person name="Kim K.M."/>
        </authorList>
    </citation>
    <scope>NUCLEOTIDE SEQUENCE [LARGE SCALE GENOMIC DNA]</scope>
    <source>
        <strain evidence="1 2">KCTC 3377</strain>
        <plasmid evidence="1 2">pSA01</plasmid>
    </source>
</reference>
<dbReference type="InterPro" id="IPR013320">
    <property type="entry name" value="ConA-like_dom_sf"/>
</dbReference>
<gene>
    <name evidence="1" type="ORF">SA2016_4126</name>
</gene>
<dbReference type="EMBL" id="CP014519">
    <property type="protein sequence ID" value="AMM34778.1"/>
    <property type="molecule type" value="Genomic_DNA"/>
</dbReference>
<dbReference type="InterPro" id="IPR013783">
    <property type="entry name" value="Ig-like_fold"/>
</dbReference>
<evidence type="ECO:0000313" key="2">
    <source>
        <dbReference type="Proteomes" id="UP000070134"/>
    </source>
</evidence>